<dbReference type="GeneID" id="83058298"/>
<reference evidence="1" key="1">
    <citation type="submission" date="2016-08" db="EMBL/GenBank/DDBJ databases">
        <title>Complete genome of Cloacibacillus porcorum.</title>
        <authorList>
            <person name="Looft T."/>
            <person name="Bayles D.O."/>
            <person name="Alt D.P."/>
        </authorList>
    </citation>
    <scope>NUCLEOTIDE SEQUENCE [LARGE SCALE GENOMIC DNA]</scope>
    <source>
        <strain evidence="1">CL-84</strain>
    </source>
</reference>
<evidence type="ECO:0000313" key="2">
    <source>
        <dbReference type="Proteomes" id="UP000093044"/>
    </source>
</evidence>
<keyword evidence="2" id="KW-1185">Reference proteome</keyword>
<dbReference type="AlphaFoldDB" id="A0A1B2I678"/>
<name>A0A1B2I678_9BACT</name>
<dbReference type="KEGG" id="cpor:BED41_10610"/>
<dbReference type="STRING" id="1197717.BED41_10610"/>
<dbReference type="RefSeq" id="WP_066745841.1">
    <property type="nucleotide sequence ID" value="NZ_CP016757.1"/>
</dbReference>
<organism evidence="1 2">
    <name type="scientific">Cloacibacillus porcorum</name>
    <dbReference type="NCBI Taxonomy" id="1197717"/>
    <lineage>
        <taxon>Bacteria</taxon>
        <taxon>Thermotogati</taxon>
        <taxon>Synergistota</taxon>
        <taxon>Synergistia</taxon>
        <taxon>Synergistales</taxon>
        <taxon>Synergistaceae</taxon>
        <taxon>Cloacibacillus</taxon>
    </lineage>
</organism>
<evidence type="ECO:0000313" key="1">
    <source>
        <dbReference type="EMBL" id="ANZ45479.1"/>
    </source>
</evidence>
<accession>A0A1B2I678</accession>
<dbReference type="Proteomes" id="UP000093044">
    <property type="component" value="Chromosome"/>
</dbReference>
<sequence length="97" mass="10673">MTVKVMVHLLGLGLREVQRMNLPSSPNVGDWIYVNDDADGMFGEVVKVLYLGKGAVDVIVELIGPADTIKTILSKVSHREELGADNIKKFVSQELNH</sequence>
<protein>
    <submittedName>
        <fullName evidence="1">Uncharacterized protein</fullName>
    </submittedName>
</protein>
<proteinExistence type="predicted"/>
<gene>
    <name evidence="1" type="ORF">BED41_10610</name>
</gene>
<dbReference type="EMBL" id="CP016757">
    <property type="protein sequence ID" value="ANZ45479.1"/>
    <property type="molecule type" value="Genomic_DNA"/>
</dbReference>